<sequence length="178" mass="21177">MAEVHLNSEVSMHLCLLLKSSLAQLNNFEESQKQALQAHQTKFCIERRISYLLQIINILLSSHMKTHPELIHQLVLLKQNQNNYLNTVQNYREFQEELTNISTLVNFFEFKFTQYIEKHGQLNPTQIEKNITDFCQGSSIIISYSKPQHVYEFREDSTTPIFFETYLKYIYQNQEYTN</sequence>
<organism evidence="1 2">
    <name type="scientific">Thelohanellus kitauei</name>
    <name type="common">Myxosporean</name>
    <dbReference type="NCBI Taxonomy" id="669202"/>
    <lineage>
        <taxon>Eukaryota</taxon>
        <taxon>Metazoa</taxon>
        <taxon>Cnidaria</taxon>
        <taxon>Myxozoa</taxon>
        <taxon>Myxosporea</taxon>
        <taxon>Bivalvulida</taxon>
        <taxon>Platysporina</taxon>
        <taxon>Myxobolidae</taxon>
        <taxon>Thelohanellus</taxon>
    </lineage>
</organism>
<reference evidence="1 2" key="1">
    <citation type="journal article" date="2014" name="Genome Biol. Evol.">
        <title>The genome of the myxosporean Thelohanellus kitauei shows adaptations to nutrient acquisition within its fish host.</title>
        <authorList>
            <person name="Yang Y."/>
            <person name="Xiong J."/>
            <person name="Zhou Z."/>
            <person name="Huo F."/>
            <person name="Miao W."/>
            <person name="Ran C."/>
            <person name="Liu Y."/>
            <person name="Zhang J."/>
            <person name="Feng J."/>
            <person name="Wang M."/>
            <person name="Wang M."/>
            <person name="Wang L."/>
            <person name="Yao B."/>
        </authorList>
    </citation>
    <scope>NUCLEOTIDE SEQUENCE [LARGE SCALE GENOMIC DNA]</scope>
    <source>
        <strain evidence="1">Wuqing</strain>
    </source>
</reference>
<dbReference type="AlphaFoldDB" id="A0A0C2J2B5"/>
<comment type="caution">
    <text evidence="1">The sequence shown here is derived from an EMBL/GenBank/DDBJ whole genome shotgun (WGS) entry which is preliminary data.</text>
</comment>
<name>A0A0C2J2B5_THEKT</name>
<dbReference type="Proteomes" id="UP000031668">
    <property type="component" value="Unassembled WGS sequence"/>
</dbReference>
<dbReference type="EMBL" id="JWZT01001469">
    <property type="protein sequence ID" value="KII72014.1"/>
    <property type="molecule type" value="Genomic_DNA"/>
</dbReference>
<dbReference type="OrthoDB" id="10597079at2759"/>
<accession>A0A0C2J2B5</accession>
<keyword evidence="2" id="KW-1185">Reference proteome</keyword>
<proteinExistence type="predicted"/>
<evidence type="ECO:0000313" key="1">
    <source>
        <dbReference type="EMBL" id="KII72014.1"/>
    </source>
</evidence>
<gene>
    <name evidence="1" type="ORF">RF11_04307</name>
</gene>
<protein>
    <submittedName>
        <fullName evidence="1">Uncharacterized protein</fullName>
    </submittedName>
</protein>
<evidence type="ECO:0000313" key="2">
    <source>
        <dbReference type="Proteomes" id="UP000031668"/>
    </source>
</evidence>